<comment type="caution">
    <text evidence="1">The sequence shown here is derived from an EMBL/GenBank/DDBJ whole genome shotgun (WGS) entry which is preliminary data.</text>
</comment>
<evidence type="ECO:0000313" key="1">
    <source>
        <dbReference type="EMBL" id="ETE61152.1"/>
    </source>
</evidence>
<dbReference type="AlphaFoldDB" id="V8NHY2"/>
<dbReference type="EMBL" id="AZIM01004134">
    <property type="protein sequence ID" value="ETE61152.1"/>
    <property type="molecule type" value="Genomic_DNA"/>
</dbReference>
<proteinExistence type="predicted"/>
<protein>
    <submittedName>
        <fullName evidence="1">Sortilin-related receptor</fullName>
    </submittedName>
</protein>
<name>V8NHY2_OPHHA</name>
<organism evidence="1 2">
    <name type="scientific">Ophiophagus hannah</name>
    <name type="common">King cobra</name>
    <name type="synonym">Naja hannah</name>
    <dbReference type="NCBI Taxonomy" id="8665"/>
    <lineage>
        <taxon>Eukaryota</taxon>
        <taxon>Metazoa</taxon>
        <taxon>Chordata</taxon>
        <taxon>Craniata</taxon>
        <taxon>Vertebrata</taxon>
        <taxon>Euteleostomi</taxon>
        <taxon>Lepidosauria</taxon>
        <taxon>Squamata</taxon>
        <taxon>Bifurcata</taxon>
        <taxon>Unidentata</taxon>
        <taxon>Episquamata</taxon>
        <taxon>Toxicofera</taxon>
        <taxon>Serpentes</taxon>
        <taxon>Colubroidea</taxon>
        <taxon>Elapidae</taxon>
        <taxon>Elapinae</taxon>
        <taxon>Ophiophagus</taxon>
    </lineage>
</organism>
<keyword evidence="2" id="KW-1185">Reference proteome</keyword>
<keyword evidence="1" id="KW-0675">Receptor</keyword>
<dbReference type="OrthoDB" id="8575558at2759"/>
<gene>
    <name evidence="1" type="primary">SORL1</name>
    <name evidence="1" type="ORF">L345_13101</name>
</gene>
<reference evidence="1 2" key="1">
    <citation type="journal article" date="2013" name="Proc. Natl. Acad. Sci. U.S.A.">
        <title>The king cobra genome reveals dynamic gene evolution and adaptation in the snake venom system.</title>
        <authorList>
            <person name="Vonk F.J."/>
            <person name="Casewell N.R."/>
            <person name="Henkel C.V."/>
            <person name="Heimberg A.M."/>
            <person name="Jansen H.J."/>
            <person name="McCleary R.J."/>
            <person name="Kerkkamp H.M."/>
            <person name="Vos R.A."/>
            <person name="Guerreiro I."/>
            <person name="Calvete J.J."/>
            <person name="Wuster W."/>
            <person name="Woods A.E."/>
            <person name="Logan J.M."/>
            <person name="Harrison R.A."/>
            <person name="Castoe T.A."/>
            <person name="de Koning A.P."/>
            <person name="Pollock D.D."/>
            <person name="Yandell M."/>
            <person name="Calderon D."/>
            <person name="Renjifo C."/>
            <person name="Currier R.B."/>
            <person name="Salgado D."/>
            <person name="Pla D."/>
            <person name="Sanz L."/>
            <person name="Hyder A.S."/>
            <person name="Ribeiro J.M."/>
            <person name="Arntzen J.W."/>
            <person name="van den Thillart G.E."/>
            <person name="Boetzer M."/>
            <person name="Pirovano W."/>
            <person name="Dirks R.P."/>
            <person name="Spaink H.P."/>
            <person name="Duboule D."/>
            <person name="McGlinn E."/>
            <person name="Kini R.M."/>
            <person name="Richardson M.K."/>
        </authorList>
    </citation>
    <scope>NUCLEOTIDE SEQUENCE</scope>
    <source>
        <tissue evidence="1">Blood</tissue>
    </source>
</reference>
<dbReference type="Proteomes" id="UP000018936">
    <property type="component" value="Unassembled WGS sequence"/>
</dbReference>
<accession>V8NHY2</accession>
<sequence length="114" mass="12692">MVVHWAGEKSDVIVALARDSSALPGPKFSDGLTRNKRQSVKMDFHTSLSAHPCLHPGSNLNCFQNSNSELLLHLPKFSESVFLLKEKVFPVACERHHPCHFSCSHLPLLGLCFL</sequence>
<evidence type="ECO:0000313" key="2">
    <source>
        <dbReference type="Proteomes" id="UP000018936"/>
    </source>
</evidence>